<accession>A0A438K8G8</accession>
<proteinExistence type="predicted"/>
<protein>
    <submittedName>
        <fullName evidence="2">E3 ubiquitin-protein ligase AIP2</fullName>
    </submittedName>
</protein>
<evidence type="ECO:0000313" key="3">
    <source>
        <dbReference type="Proteomes" id="UP000288805"/>
    </source>
</evidence>
<keyword evidence="1" id="KW-0812">Transmembrane</keyword>
<gene>
    <name evidence="2" type="primary">AIP2_0</name>
    <name evidence="2" type="ORF">CK203_003690</name>
</gene>
<dbReference type="Proteomes" id="UP000288805">
    <property type="component" value="Unassembled WGS sequence"/>
</dbReference>
<keyword evidence="1" id="KW-1133">Transmembrane helix</keyword>
<organism evidence="2 3">
    <name type="scientific">Vitis vinifera</name>
    <name type="common">Grape</name>
    <dbReference type="NCBI Taxonomy" id="29760"/>
    <lineage>
        <taxon>Eukaryota</taxon>
        <taxon>Viridiplantae</taxon>
        <taxon>Streptophyta</taxon>
        <taxon>Embryophyta</taxon>
        <taxon>Tracheophyta</taxon>
        <taxon>Spermatophyta</taxon>
        <taxon>Magnoliopsida</taxon>
        <taxon>eudicotyledons</taxon>
        <taxon>Gunneridae</taxon>
        <taxon>Pentapetalae</taxon>
        <taxon>rosids</taxon>
        <taxon>Vitales</taxon>
        <taxon>Vitaceae</taxon>
        <taxon>Viteae</taxon>
        <taxon>Vitis</taxon>
    </lineage>
</organism>
<evidence type="ECO:0000256" key="1">
    <source>
        <dbReference type="SAM" id="Phobius"/>
    </source>
</evidence>
<reference evidence="2 3" key="1">
    <citation type="journal article" date="2018" name="PLoS Genet.">
        <title>Population sequencing reveals clonal diversity and ancestral inbreeding in the grapevine cultivar Chardonnay.</title>
        <authorList>
            <person name="Roach M.J."/>
            <person name="Johnson D.L."/>
            <person name="Bohlmann J."/>
            <person name="van Vuuren H.J."/>
            <person name="Jones S.J."/>
            <person name="Pretorius I.S."/>
            <person name="Schmidt S.A."/>
            <person name="Borneman A.R."/>
        </authorList>
    </citation>
    <scope>NUCLEOTIDE SEQUENCE [LARGE SCALE GENOMIC DNA]</scope>
    <source>
        <strain evidence="3">cv. Chardonnay</strain>
        <tissue evidence="2">Leaf</tissue>
    </source>
</reference>
<evidence type="ECO:0000313" key="2">
    <source>
        <dbReference type="EMBL" id="RVX17500.1"/>
    </source>
</evidence>
<dbReference type="AlphaFoldDB" id="A0A438K8G8"/>
<sequence>MASSSEENLKQQLQELQKQLGKKQMFEEAVLLIKSLLVDHYPSSSPSLRKLVNFGTSFDLLAFFGPGFIWFYSVVCRVATILRTTYTAPGFWLAGLRLFEQAESKSV</sequence>
<name>A0A438K8G8_VITVI</name>
<keyword evidence="1" id="KW-0472">Membrane</keyword>
<feature type="transmembrane region" description="Helical" evidence="1">
    <location>
        <begin position="51"/>
        <end position="72"/>
    </location>
</feature>
<dbReference type="EMBL" id="QGNW01000013">
    <property type="protein sequence ID" value="RVX17500.1"/>
    <property type="molecule type" value="Genomic_DNA"/>
</dbReference>
<comment type="caution">
    <text evidence="2">The sequence shown here is derived from an EMBL/GenBank/DDBJ whole genome shotgun (WGS) entry which is preliminary data.</text>
</comment>